<sequence>MVKIECDRLQDIANEYFEKVKVPIINRLTFYKLLIRVLTGSSTAQELFDYEGVHFKTKNKGVNFFLAKKKLDPKIKNRAQYDNIHISNAAIWVDSSIIVLEKVIAFLEEERNLKDLVLVSALESHDMDLALRDFFGIGDKESSKELFKILAHIIDYDMFDMFAYGIATQLEVNTCPYCNRNYINTIIKEGKGLIRPQFDHFFPKTEHPFLGLSFFNLIPSCYYCNANLKKAFKTHHDFNLHPYLAGYGDACKFTFLYKELRPSKKHPENYSLFLMSGVDNKSKLYRQIFGTGKDEGNVTLFKIQEIYHSAHRDIIGELVDRAERYGSAQADSIEKFFGMLNIGRADFYQFYFGNYMYEKDFNRRPMAKLTRDIVKQMIPDFFL</sequence>
<evidence type="ECO:0008006" key="3">
    <source>
        <dbReference type="Google" id="ProtNLM"/>
    </source>
</evidence>
<accession>A0ABW9JC64</accession>
<gene>
    <name evidence="1" type="ORF">E6A44_014095</name>
</gene>
<evidence type="ECO:0000313" key="1">
    <source>
        <dbReference type="EMBL" id="MFN0256716.1"/>
    </source>
</evidence>
<dbReference type="Gene3D" id="1.10.30.50">
    <property type="match status" value="1"/>
</dbReference>
<proteinExistence type="predicted"/>
<name>A0ABW9JC64_9SPHI</name>
<evidence type="ECO:0000313" key="2">
    <source>
        <dbReference type="Proteomes" id="UP001517247"/>
    </source>
</evidence>
<dbReference type="Proteomes" id="UP001517247">
    <property type="component" value="Unassembled WGS sequence"/>
</dbReference>
<dbReference type="RefSeq" id="WP_138723803.1">
    <property type="nucleotide sequence ID" value="NZ_SSHJ02000007.1"/>
</dbReference>
<protein>
    <recommendedName>
        <fullName evidence="3">HNH endonuclease</fullName>
    </recommendedName>
</protein>
<organism evidence="1 2">
    <name type="scientific">Pedobacter ureilyticus</name>
    <dbReference type="NCBI Taxonomy" id="1393051"/>
    <lineage>
        <taxon>Bacteria</taxon>
        <taxon>Pseudomonadati</taxon>
        <taxon>Bacteroidota</taxon>
        <taxon>Sphingobacteriia</taxon>
        <taxon>Sphingobacteriales</taxon>
        <taxon>Sphingobacteriaceae</taxon>
        <taxon>Pedobacter</taxon>
    </lineage>
</organism>
<reference evidence="1 2" key="1">
    <citation type="submission" date="2024-12" db="EMBL/GenBank/DDBJ databases">
        <authorList>
            <person name="Hu S."/>
        </authorList>
    </citation>
    <scope>NUCLEOTIDE SEQUENCE [LARGE SCALE GENOMIC DNA]</scope>
    <source>
        <strain evidence="1 2">THG-T11</strain>
    </source>
</reference>
<comment type="caution">
    <text evidence="1">The sequence shown here is derived from an EMBL/GenBank/DDBJ whole genome shotgun (WGS) entry which is preliminary data.</text>
</comment>
<keyword evidence="2" id="KW-1185">Reference proteome</keyword>
<dbReference type="EMBL" id="SSHJ02000007">
    <property type="protein sequence ID" value="MFN0256716.1"/>
    <property type="molecule type" value="Genomic_DNA"/>
</dbReference>